<dbReference type="Proteomes" id="UP001234297">
    <property type="component" value="Chromosome 6"/>
</dbReference>
<evidence type="ECO:0000313" key="2">
    <source>
        <dbReference type="Proteomes" id="UP001234297"/>
    </source>
</evidence>
<keyword evidence="2" id="KW-1185">Reference proteome</keyword>
<sequence length="255" mass="28308">MVSADLARSVVGIIGNIIALGLFLSPTPTFIQIWKKGSVEQFSPVPYLATLLQCLLWVVYGIPLVHPHSILVLTINAAGCVIEFTYVVLFLIYSDRKKRLKVFAMLFMETAFVVLVLVLVLTLAHTHERRSLIVGVLCVVFGTIMYVAPLSVMKLVIKTKSVEFMPFTLSVASFLNGISWTSYALIRFDLFITIPNGLGTLFAIVQLVLHATFYKSTKRQLAERKVKGDGLTEVVVMGDARKVGNNNRTAEIRET</sequence>
<gene>
    <name evidence="1" type="ORF">MRB53_019475</name>
</gene>
<organism evidence="1 2">
    <name type="scientific">Persea americana</name>
    <name type="common">Avocado</name>
    <dbReference type="NCBI Taxonomy" id="3435"/>
    <lineage>
        <taxon>Eukaryota</taxon>
        <taxon>Viridiplantae</taxon>
        <taxon>Streptophyta</taxon>
        <taxon>Embryophyta</taxon>
        <taxon>Tracheophyta</taxon>
        <taxon>Spermatophyta</taxon>
        <taxon>Magnoliopsida</taxon>
        <taxon>Magnoliidae</taxon>
        <taxon>Laurales</taxon>
        <taxon>Lauraceae</taxon>
        <taxon>Persea</taxon>
    </lineage>
</organism>
<reference evidence="1 2" key="1">
    <citation type="journal article" date="2022" name="Hortic Res">
        <title>A haplotype resolved chromosomal level avocado genome allows analysis of novel avocado genes.</title>
        <authorList>
            <person name="Nath O."/>
            <person name="Fletcher S.J."/>
            <person name="Hayward A."/>
            <person name="Shaw L.M."/>
            <person name="Masouleh A.K."/>
            <person name="Furtado A."/>
            <person name="Henry R.J."/>
            <person name="Mitter N."/>
        </authorList>
    </citation>
    <scope>NUCLEOTIDE SEQUENCE [LARGE SCALE GENOMIC DNA]</scope>
    <source>
        <strain evidence="2">cv. Hass</strain>
    </source>
</reference>
<proteinExistence type="predicted"/>
<evidence type="ECO:0000313" key="1">
    <source>
        <dbReference type="EMBL" id="KAJ8626168.1"/>
    </source>
</evidence>
<dbReference type="EMBL" id="CM056814">
    <property type="protein sequence ID" value="KAJ8626168.1"/>
    <property type="molecule type" value="Genomic_DNA"/>
</dbReference>
<comment type="caution">
    <text evidence="1">The sequence shown here is derived from an EMBL/GenBank/DDBJ whole genome shotgun (WGS) entry which is preliminary data.</text>
</comment>
<protein>
    <submittedName>
        <fullName evidence="1">Uncharacterized protein</fullName>
    </submittedName>
</protein>
<name>A0ACC2KYV0_PERAE</name>
<accession>A0ACC2KYV0</accession>